<sequence>MTTEKIMSQAIAVEATTPEAVVTEASTMAASAKELAAQELAACVDAAFPLPSLLFVLGALSVLIYLKRKHRLSLVKVFKAMVGVDRVPHDKVSTTLMIVTLLVPLGLWVALGARCG</sequence>
<keyword evidence="1" id="KW-0812">Transmembrane</keyword>
<reference evidence="2 3" key="1">
    <citation type="submission" date="2015-09" db="EMBL/GenBank/DDBJ databases">
        <authorList>
            <consortium name="Swine Surveillance"/>
        </authorList>
    </citation>
    <scope>NUCLEOTIDE SEQUENCE [LARGE SCALE GENOMIC DNA]</scope>
    <source>
        <strain evidence="2 3">CECT 8383</strain>
    </source>
</reference>
<keyword evidence="1" id="KW-0472">Membrane</keyword>
<name>A0A0P1GPD4_9RHOB</name>
<dbReference type="Proteomes" id="UP000051681">
    <property type="component" value="Unassembled WGS sequence"/>
</dbReference>
<feature type="transmembrane region" description="Helical" evidence="1">
    <location>
        <begin position="95"/>
        <end position="113"/>
    </location>
</feature>
<feature type="transmembrane region" description="Helical" evidence="1">
    <location>
        <begin position="46"/>
        <end position="66"/>
    </location>
</feature>
<dbReference type="OrthoDB" id="9959678at2"/>
<dbReference type="RefSeq" id="WP_058318333.1">
    <property type="nucleotide sequence ID" value="NZ_CYSF01000006.1"/>
</dbReference>
<evidence type="ECO:0000313" key="3">
    <source>
        <dbReference type="Proteomes" id="UP000051681"/>
    </source>
</evidence>
<organism evidence="2 3">
    <name type="scientific">Thalassovita mediterranea</name>
    <dbReference type="NCBI Taxonomy" id="340021"/>
    <lineage>
        <taxon>Bacteria</taxon>
        <taxon>Pseudomonadati</taxon>
        <taxon>Pseudomonadota</taxon>
        <taxon>Alphaproteobacteria</taxon>
        <taxon>Rhodobacterales</taxon>
        <taxon>Roseobacteraceae</taxon>
        <taxon>Thalassovita</taxon>
    </lineage>
</organism>
<gene>
    <name evidence="2" type="ORF">TM5383_01468</name>
</gene>
<protein>
    <submittedName>
        <fullName evidence="2">Uncharacterized protein</fullName>
    </submittedName>
</protein>
<evidence type="ECO:0000313" key="2">
    <source>
        <dbReference type="EMBL" id="CUH84261.1"/>
    </source>
</evidence>
<proteinExistence type="predicted"/>
<dbReference type="AlphaFoldDB" id="A0A0P1GPD4"/>
<dbReference type="EMBL" id="CYSF01000006">
    <property type="protein sequence ID" value="CUH84261.1"/>
    <property type="molecule type" value="Genomic_DNA"/>
</dbReference>
<keyword evidence="1" id="KW-1133">Transmembrane helix</keyword>
<accession>A0A0P1GPD4</accession>
<evidence type="ECO:0000256" key="1">
    <source>
        <dbReference type="SAM" id="Phobius"/>
    </source>
</evidence>
<keyword evidence="3" id="KW-1185">Reference proteome</keyword>